<dbReference type="Pfam" id="PF00970">
    <property type="entry name" value="FAD_binding_6"/>
    <property type="match status" value="1"/>
</dbReference>
<evidence type="ECO:0000256" key="3">
    <source>
        <dbReference type="ARBA" id="ARBA00001974"/>
    </source>
</evidence>
<dbReference type="SUPFAM" id="SSF55856">
    <property type="entry name" value="Cytochrome b5-like heme/steroid binding domain"/>
    <property type="match status" value="1"/>
</dbReference>
<keyword evidence="11 21" id="KW-0812">Transmembrane</keyword>
<dbReference type="GO" id="GO:0043546">
    <property type="term" value="F:molybdopterin cofactor binding"/>
    <property type="evidence" value="ECO:0007669"/>
    <property type="project" value="TreeGrafter"/>
</dbReference>
<keyword evidence="14" id="KW-0274">FAD</keyword>
<feature type="compositionally biased region" description="Polar residues" evidence="20">
    <location>
        <begin position="29"/>
        <end position="48"/>
    </location>
</feature>
<dbReference type="InterPro" id="IPR036400">
    <property type="entry name" value="Cyt_B5-like_heme/steroid_sf"/>
</dbReference>
<evidence type="ECO:0000256" key="2">
    <source>
        <dbReference type="ARBA" id="ARBA00001971"/>
    </source>
</evidence>
<dbReference type="GO" id="GO:0030151">
    <property type="term" value="F:molybdenum ion binding"/>
    <property type="evidence" value="ECO:0007669"/>
    <property type="project" value="InterPro"/>
</dbReference>
<dbReference type="GO" id="GO:0008482">
    <property type="term" value="F:sulfite oxidase activity"/>
    <property type="evidence" value="ECO:0007669"/>
    <property type="project" value="TreeGrafter"/>
</dbReference>
<dbReference type="PANTHER" id="PTHR19372:SF7">
    <property type="entry name" value="SULFITE OXIDASE, MITOCHONDRIAL"/>
    <property type="match status" value="1"/>
</dbReference>
<evidence type="ECO:0000256" key="8">
    <source>
        <dbReference type="ARBA" id="ARBA00022505"/>
    </source>
</evidence>
<keyword evidence="16" id="KW-0560">Oxidoreductase</keyword>
<keyword evidence="12" id="KW-0479">Metal-binding</keyword>
<evidence type="ECO:0000313" key="25">
    <source>
        <dbReference type="Proteomes" id="UP000186817"/>
    </source>
</evidence>
<feature type="transmembrane region" description="Helical" evidence="21">
    <location>
        <begin position="406"/>
        <end position="431"/>
    </location>
</feature>
<evidence type="ECO:0000256" key="20">
    <source>
        <dbReference type="SAM" id="MobiDB-lite"/>
    </source>
</evidence>
<keyword evidence="9" id="KW-0349">Heme</keyword>
<comment type="subcellular location">
    <subcellularLocation>
        <location evidence="5">Mitochondrion outer membrane</location>
    </subcellularLocation>
</comment>
<feature type="domain" description="Cytochrome b5 heme-binding" evidence="22">
    <location>
        <begin position="994"/>
        <end position="1069"/>
    </location>
</feature>
<comment type="function">
    <text evidence="4">Nitrate reductase is a key enzyme involved in the first step of nitrate assimilation in plants, fungi and bacteria.</text>
</comment>
<accession>A0A1Q9DVP7</accession>
<dbReference type="PRINTS" id="PR00407">
    <property type="entry name" value="EUMOPTERIN"/>
</dbReference>
<reference evidence="24 25" key="1">
    <citation type="submission" date="2016-02" db="EMBL/GenBank/DDBJ databases">
        <title>Genome analysis of coral dinoflagellate symbionts highlights evolutionary adaptations to a symbiotic lifestyle.</title>
        <authorList>
            <person name="Aranda M."/>
            <person name="Li Y."/>
            <person name="Liew Y.J."/>
            <person name="Baumgarten S."/>
            <person name="Simakov O."/>
            <person name="Wilson M."/>
            <person name="Piel J."/>
            <person name="Ashoor H."/>
            <person name="Bougouffa S."/>
            <person name="Bajic V.B."/>
            <person name="Ryu T."/>
            <person name="Ravasi T."/>
            <person name="Bayer T."/>
            <person name="Micklem G."/>
            <person name="Kim H."/>
            <person name="Bhak J."/>
            <person name="Lajeunesse T.C."/>
            <person name="Voolstra C.R."/>
        </authorList>
    </citation>
    <scope>NUCLEOTIDE SEQUENCE [LARGE SCALE GENOMIC DNA]</scope>
    <source>
        <strain evidence="24 25">CCMP2467</strain>
    </source>
</reference>
<feature type="transmembrane region" description="Helical" evidence="21">
    <location>
        <begin position="125"/>
        <end position="143"/>
    </location>
</feature>
<dbReference type="FunFam" id="3.40.50.80:FF:000019">
    <property type="entry name" value="NADH-cytochrome b5 reductase"/>
    <property type="match status" value="1"/>
</dbReference>
<dbReference type="InterPro" id="IPR018506">
    <property type="entry name" value="Cyt_B5_heme-BS"/>
</dbReference>
<dbReference type="Gene3D" id="3.90.420.10">
    <property type="entry name" value="Oxidoreductase, molybdopterin-binding domain"/>
    <property type="match status" value="1"/>
</dbReference>
<keyword evidence="18" id="KW-0534">Nitrate assimilation</keyword>
<evidence type="ECO:0000256" key="12">
    <source>
        <dbReference type="ARBA" id="ARBA00022723"/>
    </source>
</evidence>
<feature type="transmembrane region" description="Helical" evidence="21">
    <location>
        <begin position="307"/>
        <end position="332"/>
    </location>
</feature>
<comment type="cofactor">
    <cofactor evidence="3">
        <name>FAD</name>
        <dbReference type="ChEBI" id="CHEBI:57692"/>
    </cofactor>
</comment>
<dbReference type="GO" id="GO:0020037">
    <property type="term" value="F:heme binding"/>
    <property type="evidence" value="ECO:0007669"/>
    <property type="project" value="InterPro"/>
</dbReference>
<dbReference type="SUPFAM" id="SSF56524">
    <property type="entry name" value="Oxidoreductase molybdopterin-binding domain"/>
    <property type="match status" value="1"/>
</dbReference>
<feature type="compositionally biased region" description="Acidic residues" evidence="20">
    <location>
        <begin position="14"/>
        <end position="27"/>
    </location>
</feature>
<dbReference type="Pfam" id="PF00173">
    <property type="entry name" value="Cyt-b5"/>
    <property type="match status" value="1"/>
</dbReference>
<dbReference type="SMART" id="SM01117">
    <property type="entry name" value="Cyt-b5"/>
    <property type="match status" value="1"/>
</dbReference>
<dbReference type="InterPro" id="IPR036374">
    <property type="entry name" value="OxRdtase_Mopterin-bd_sf"/>
</dbReference>
<dbReference type="GO" id="GO:0006790">
    <property type="term" value="P:sulfur compound metabolic process"/>
    <property type="evidence" value="ECO:0007669"/>
    <property type="project" value="TreeGrafter"/>
</dbReference>
<dbReference type="InterPro" id="IPR001433">
    <property type="entry name" value="OxRdtase_FAD/NAD-bd"/>
</dbReference>
<dbReference type="GO" id="GO:0005741">
    <property type="term" value="C:mitochondrial outer membrane"/>
    <property type="evidence" value="ECO:0007669"/>
    <property type="project" value="UniProtKB-SubCell"/>
</dbReference>
<sequence length="1389" mass="155288">MSDQKDGYKLVPDADSDQEESLDDVEDGSSGSSQHLQNYPSAAQSSLKGTAVGASESVRIEWKKLTPQEQRVQVLAGRALRRLNERAKLLITVENDSVYGAALALPQVARTAGWSLEYTSLACHSMMFLLTNLLLQGFLLYMLSKELRTLDKFGGQMHLCDFGAHSGECPEGKNCIGPGGTAYTPERLYDWKLWTTRVFVRDSFKALFPDRAEDIEEMVDPGEYGLESYYLRMICCFIFVLGLWPDLAGSWDILALLIGVPTKAEPWIMETNWEELRKREHSEDNPDDWRMDFVRFRVAGVPLHWKIINFFLILCPKMYIWILTVDIGIVFLMETSEIEDMIINCVALAFILNLDELTMSMLPNQTKAILEMLEGCPSAKPQQISLQDDFVLHEEGKRWNWFSPGLYGYIIPARLCFLLAVTAFFLGNYYLEACIRLEDGSWVSKDLHLPRSDSLPFLTFLFEPFPRLFPVDTATRDGTILDGRIALSTNLWDTSLEMPGRQDATEVDARDANTPDKWIKRHPDMLRNTGMHPFNSEPPLKNLQAAGWITPPALYVVRNHGAVPQLSWSEHRLKITGVPKPMELSMEQLTSGEWGTIVSIPVTFICAGNRRKEQNLTKKTVGFDWGAGAVGNSVWTGVRLCDLLAAVGITRPSKEHRFVHFEGPLGELPQGKTGSYGTSIDLGWALDRERDVLLAFKQNGEMLTPDHGFPLRTLLPGCIGGRMIKWLSSMWVSDKPSENHYHYFDNRVLPPHVDADLAYAEGWWYKPEYIINHMNINSAMFEPRHNSFLEEKALPKTIKVSGYAYTGGGHKIIRAEISLDSGKSWEITELLRPEDEIAEARGTDKHWCWAWWETEVDMSRLLDTACEEICCRAWDSNQNCQPVQLTWTVMGMLNNPIYRIKIHREGSRVWFEHPTQGSMPGGWMTDQAGQFNESFAVEATPGKTGVAPWRPVAAVWKGAKVDSVSAAAASSASQAAAIQPTKAGKLVQSTEEWLAGISMDEVKKHDNEKSCWFVVKGNVYDGTPYLQDHPGGASSILLAGGLEATEDFEAVHSSRAWEMLKDYYLGPLKAAPTEAQAALILPSFSRLLFGILSSSLWGLGGAVLTPFRGLRRVLLKPFMAPPPFLNPRESQQLQLSEKIVVSHDTRIFRFKLPSPSMTLGLPTGMHMTLKAKVDGKPVMRAYTPMTDDNTKGHVDLLVKVYFKGVHPSFPEGGKMSQHLDNMKIGDSIDVKGPIGEFVYQGKGQCLVNGKPRFVTAMSMIAGGTGITPCYQVLAAILRDPEDKTTVRLLFANKTPDDILARDVLEELAAKHPDRFMLSFTVDKVPDEKNDTPAWKGHVGFVTPAMTKATLFPASEDTVCLMCGPPVMLEKACIPALHSMGYVDSNIFSF</sequence>
<comment type="subunit">
    <text evidence="7">Homodimer.</text>
</comment>
<dbReference type="PRINTS" id="PR00363">
    <property type="entry name" value="CYTOCHROMEB5"/>
</dbReference>
<dbReference type="SUPFAM" id="SSF52343">
    <property type="entry name" value="Ferredoxin reductase-like, C-terminal NADP-linked domain"/>
    <property type="match status" value="1"/>
</dbReference>
<dbReference type="GO" id="GO:0042128">
    <property type="term" value="P:nitrate assimilation"/>
    <property type="evidence" value="ECO:0007669"/>
    <property type="project" value="UniProtKB-KW"/>
</dbReference>
<dbReference type="InterPro" id="IPR008333">
    <property type="entry name" value="Cbr1-like_FAD-bd_dom"/>
</dbReference>
<dbReference type="FunFam" id="3.90.420.10:FF:000003">
    <property type="entry name" value="Nitrate reductase"/>
    <property type="match status" value="1"/>
</dbReference>
<evidence type="ECO:0000259" key="22">
    <source>
        <dbReference type="PROSITE" id="PS50255"/>
    </source>
</evidence>
<protein>
    <submittedName>
        <fullName evidence="24">Nitrate reductase [NADH]</fullName>
    </submittedName>
</protein>
<dbReference type="Pfam" id="PF03404">
    <property type="entry name" value="Mo-co_dimer"/>
    <property type="match status" value="1"/>
</dbReference>
<keyword evidence="10" id="KW-0285">Flavoprotein</keyword>
<evidence type="ECO:0000256" key="16">
    <source>
        <dbReference type="ARBA" id="ARBA00023002"/>
    </source>
</evidence>
<dbReference type="SUPFAM" id="SSF63380">
    <property type="entry name" value="Riboflavin synthase domain-like"/>
    <property type="match status" value="1"/>
</dbReference>
<dbReference type="PRINTS" id="PR00406">
    <property type="entry name" value="CYTB5RDTASE"/>
</dbReference>
<comment type="cofactor">
    <cofactor evidence="1">
        <name>Mo-molybdopterin</name>
        <dbReference type="ChEBI" id="CHEBI:71302"/>
    </cofactor>
</comment>
<evidence type="ECO:0000256" key="11">
    <source>
        <dbReference type="ARBA" id="ARBA00022692"/>
    </source>
</evidence>
<evidence type="ECO:0000256" key="6">
    <source>
        <dbReference type="ARBA" id="ARBA00006253"/>
    </source>
</evidence>
<dbReference type="InterPro" id="IPR001199">
    <property type="entry name" value="Cyt_B5-like_heme/steroid-bd"/>
</dbReference>
<keyword evidence="13" id="KW-1000">Mitochondrion outer membrane</keyword>
<evidence type="ECO:0000256" key="13">
    <source>
        <dbReference type="ARBA" id="ARBA00022787"/>
    </source>
</evidence>
<dbReference type="SUPFAM" id="SSF81296">
    <property type="entry name" value="E set domains"/>
    <property type="match status" value="1"/>
</dbReference>
<organism evidence="24 25">
    <name type="scientific">Symbiodinium microadriaticum</name>
    <name type="common">Dinoflagellate</name>
    <name type="synonym">Zooxanthella microadriatica</name>
    <dbReference type="NCBI Taxonomy" id="2951"/>
    <lineage>
        <taxon>Eukaryota</taxon>
        <taxon>Sar</taxon>
        <taxon>Alveolata</taxon>
        <taxon>Dinophyceae</taxon>
        <taxon>Suessiales</taxon>
        <taxon>Symbiodiniaceae</taxon>
        <taxon>Symbiodinium</taxon>
    </lineage>
</organism>
<dbReference type="Gene3D" id="3.40.50.80">
    <property type="entry name" value="Nucleotide-binding domain of ferredoxin-NADP reductase (FNR) module"/>
    <property type="match status" value="1"/>
</dbReference>
<evidence type="ECO:0000256" key="18">
    <source>
        <dbReference type="ARBA" id="ARBA00023063"/>
    </source>
</evidence>
<evidence type="ECO:0000256" key="4">
    <source>
        <dbReference type="ARBA" id="ARBA00003838"/>
    </source>
</evidence>
<dbReference type="Gene3D" id="2.40.30.10">
    <property type="entry name" value="Translation factors"/>
    <property type="match status" value="1"/>
</dbReference>
<gene>
    <name evidence="24" type="primary">NITA</name>
    <name evidence="24" type="ORF">AK812_SmicGene18218</name>
</gene>
<feature type="region of interest" description="Disordered" evidence="20">
    <location>
        <begin position="1"/>
        <end position="48"/>
    </location>
</feature>
<dbReference type="Pfam" id="PF00174">
    <property type="entry name" value="Oxidored_molyb"/>
    <property type="match status" value="1"/>
</dbReference>
<evidence type="ECO:0000256" key="1">
    <source>
        <dbReference type="ARBA" id="ARBA00001924"/>
    </source>
</evidence>
<evidence type="ECO:0000313" key="24">
    <source>
        <dbReference type="EMBL" id="OLP99244.1"/>
    </source>
</evidence>
<dbReference type="InterPro" id="IPR014756">
    <property type="entry name" value="Ig_E-set"/>
</dbReference>
<dbReference type="PROSITE" id="PS51384">
    <property type="entry name" value="FAD_FR"/>
    <property type="match status" value="1"/>
</dbReference>
<dbReference type="Gene3D" id="3.10.120.10">
    <property type="entry name" value="Cytochrome b5-like heme/steroid binding domain"/>
    <property type="match status" value="1"/>
</dbReference>
<evidence type="ECO:0000256" key="9">
    <source>
        <dbReference type="ARBA" id="ARBA00022617"/>
    </source>
</evidence>
<dbReference type="PANTHER" id="PTHR19372">
    <property type="entry name" value="SULFITE REDUCTASE"/>
    <property type="match status" value="1"/>
</dbReference>
<proteinExistence type="inferred from homology"/>
<feature type="domain" description="FAD-binding FR-type" evidence="23">
    <location>
        <begin position="1128"/>
        <end position="1240"/>
    </location>
</feature>
<dbReference type="InterPro" id="IPR017938">
    <property type="entry name" value="Riboflavin_synthase-like_b-brl"/>
</dbReference>
<keyword evidence="19 21" id="KW-0472">Membrane</keyword>
<evidence type="ECO:0000256" key="14">
    <source>
        <dbReference type="ARBA" id="ARBA00022827"/>
    </source>
</evidence>
<dbReference type="InterPro" id="IPR000572">
    <property type="entry name" value="OxRdtase_Mopterin-bd_dom"/>
</dbReference>
<evidence type="ECO:0000256" key="21">
    <source>
        <dbReference type="SAM" id="Phobius"/>
    </source>
</evidence>
<dbReference type="InterPro" id="IPR008335">
    <property type="entry name" value="Mopterin_OxRdtase_euk"/>
</dbReference>
<keyword evidence="15 21" id="KW-1133">Transmembrane helix</keyword>
<keyword evidence="8" id="KW-0500">Molybdenum</keyword>
<evidence type="ECO:0000256" key="10">
    <source>
        <dbReference type="ARBA" id="ARBA00022630"/>
    </source>
</evidence>
<comment type="similarity">
    <text evidence="6">Belongs to the nitrate reductase family.</text>
</comment>
<dbReference type="InterPro" id="IPR017927">
    <property type="entry name" value="FAD-bd_FR_type"/>
</dbReference>
<dbReference type="InterPro" id="IPR005066">
    <property type="entry name" value="MoCF_OxRdtse_dimer"/>
</dbReference>
<dbReference type="CDD" id="cd06183">
    <property type="entry name" value="cyt_b5_reduct_like"/>
    <property type="match status" value="1"/>
</dbReference>
<dbReference type="OrthoDB" id="432685at2759"/>
<dbReference type="FunFam" id="2.40.30.10:FF:000021">
    <property type="entry name" value="NADH-cytochrome b5 reductase"/>
    <property type="match status" value="1"/>
</dbReference>
<evidence type="ECO:0000256" key="19">
    <source>
        <dbReference type="ARBA" id="ARBA00023136"/>
    </source>
</evidence>
<evidence type="ECO:0000259" key="23">
    <source>
        <dbReference type="PROSITE" id="PS51384"/>
    </source>
</evidence>
<evidence type="ECO:0000256" key="15">
    <source>
        <dbReference type="ARBA" id="ARBA00022989"/>
    </source>
</evidence>
<dbReference type="Proteomes" id="UP000186817">
    <property type="component" value="Unassembled WGS sequence"/>
</dbReference>
<comment type="caution">
    <text evidence="24">The sequence shown here is derived from an EMBL/GenBank/DDBJ whole genome shotgun (WGS) entry which is preliminary data.</text>
</comment>
<evidence type="ECO:0000256" key="5">
    <source>
        <dbReference type="ARBA" id="ARBA00004294"/>
    </source>
</evidence>
<keyword evidence="17" id="KW-0408">Iron</keyword>
<dbReference type="InterPro" id="IPR039261">
    <property type="entry name" value="FNR_nucleotide-bd"/>
</dbReference>
<name>A0A1Q9DVP7_SYMMI</name>
<dbReference type="PROSITE" id="PS50255">
    <property type="entry name" value="CYTOCHROME_B5_2"/>
    <property type="match status" value="1"/>
</dbReference>
<dbReference type="EMBL" id="LSRX01000370">
    <property type="protein sequence ID" value="OLP99244.1"/>
    <property type="molecule type" value="Genomic_DNA"/>
</dbReference>
<evidence type="ECO:0000256" key="17">
    <source>
        <dbReference type="ARBA" id="ARBA00023004"/>
    </source>
</evidence>
<dbReference type="PROSITE" id="PS00191">
    <property type="entry name" value="CYTOCHROME_B5_1"/>
    <property type="match status" value="1"/>
</dbReference>
<dbReference type="Gene3D" id="2.60.40.650">
    <property type="match status" value="1"/>
</dbReference>
<comment type="cofactor">
    <cofactor evidence="2">
        <name>heme</name>
        <dbReference type="ChEBI" id="CHEBI:30413"/>
    </cofactor>
</comment>
<keyword evidence="25" id="KW-1185">Reference proteome</keyword>
<keyword evidence="13" id="KW-0496">Mitochondrion</keyword>
<dbReference type="Pfam" id="PF00175">
    <property type="entry name" value="NAD_binding_1"/>
    <property type="match status" value="1"/>
</dbReference>
<evidence type="ECO:0000256" key="7">
    <source>
        <dbReference type="ARBA" id="ARBA00011738"/>
    </source>
</evidence>